<gene>
    <name evidence="1" type="ORF">MNBD_NITROSPIRAE02-922</name>
</gene>
<evidence type="ECO:0000313" key="1">
    <source>
        <dbReference type="EMBL" id="VAX32462.1"/>
    </source>
</evidence>
<dbReference type="AlphaFoldDB" id="A0A3B1CVP2"/>
<accession>A0A3B1CVP2</accession>
<dbReference type="EMBL" id="UOGH01000256">
    <property type="protein sequence ID" value="VAX32462.1"/>
    <property type="molecule type" value="Genomic_DNA"/>
</dbReference>
<proteinExistence type="predicted"/>
<sequence>MELFVSVHGLDIKPANRSRVFKRHTPLNPLLIEGKAEDIQIRGGKRERRAVR</sequence>
<protein>
    <submittedName>
        <fullName evidence="1">Uncharacterized protein</fullName>
    </submittedName>
</protein>
<reference evidence="1" key="1">
    <citation type="submission" date="2018-06" db="EMBL/GenBank/DDBJ databases">
        <authorList>
            <person name="Zhirakovskaya E."/>
        </authorList>
    </citation>
    <scope>NUCLEOTIDE SEQUENCE</scope>
</reference>
<name>A0A3B1CVP2_9ZZZZ</name>
<organism evidence="1">
    <name type="scientific">hydrothermal vent metagenome</name>
    <dbReference type="NCBI Taxonomy" id="652676"/>
    <lineage>
        <taxon>unclassified sequences</taxon>
        <taxon>metagenomes</taxon>
        <taxon>ecological metagenomes</taxon>
    </lineage>
</organism>